<dbReference type="InterPro" id="IPR008952">
    <property type="entry name" value="Tetraspanin_EC2_sf"/>
</dbReference>
<dbReference type="Pfam" id="PF00335">
    <property type="entry name" value="Tetraspanin"/>
    <property type="match status" value="1"/>
</dbReference>
<dbReference type="InterPro" id="IPR018503">
    <property type="entry name" value="Tetraspanin_CS"/>
</dbReference>
<organism evidence="7 8">
    <name type="scientific">Blomia tropicalis</name>
    <name type="common">Mite</name>
    <dbReference type="NCBI Taxonomy" id="40697"/>
    <lineage>
        <taxon>Eukaryota</taxon>
        <taxon>Metazoa</taxon>
        <taxon>Ecdysozoa</taxon>
        <taxon>Arthropoda</taxon>
        <taxon>Chelicerata</taxon>
        <taxon>Arachnida</taxon>
        <taxon>Acari</taxon>
        <taxon>Acariformes</taxon>
        <taxon>Sarcoptiformes</taxon>
        <taxon>Astigmata</taxon>
        <taxon>Glycyphagoidea</taxon>
        <taxon>Echimyopodidae</taxon>
        <taxon>Blomia</taxon>
    </lineage>
</organism>
<dbReference type="PROSITE" id="PS00421">
    <property type="entry name" value="TM4_1"/>
    <property type="match status" value="1"/>
</dbReference>
<feature type="transmembrane region" description="Helical" evidence="6">
    <location>
        <begin position="21"/>
        <end position="41"/>
    </location>
</feature>
<comment type="caution">
    <text evidence="7">The sequence shown here is derived from an EMBL/GenBank/DDBJ whole genome shotgun (WGS) entry which is preliminary data.</text>
</comment>
<gene>
    <name evidence="7" type="ORF">RDWZM_008419</name>
</gene>
<dbReference type="Gene3D" id="1.10.1450.10">
    <property type="entry name" value="Tetraspanin"/>
    <property type="match status" value="1"/>
</dbReference>
<reference evidence="7" key="1">
    <citation type="submission" date="2022-12" db="EMBL/GenBank/DDBJ databases">
        <title>Genome assemblies of Blomia tropicalis.</title>
        <authorList>
            <person name="Cui Y."/>
        </authorList>
    </citation>
    <scope>NUCLEOTIDE SEQUENCE</scope>
    <source>
        <tissue evidence="7">Adult mites</tissue>
    </source>
</reference>
<evidence type="ECO:0008006" key="9">
    <source>
        <dbReference type="Google" id="ProtNLM"/>
    </source>
</evidence>
<dbReference type="EMBL" id="JAPWDV010000003">
    <property type="protein sequence ID" value="KAJ6217262.1"/>
    <property type="molecule type" value="Genomic_DNA"/>
</dbReference>
<dbReference type="GO" id="GO:0016020">
    <property type="term" value="C:membrane"/>
    <property type="evidence" value="ECO:0007669"/>
    <property type="project" value="UniProtKB-SubCell"/>
</dbReference>
<keyword evidence="4 6" id="KW-1133">Transmembrane helix</keyword>
<evidence type="ECO:0000256" key="5">
    <source>
        <dbReference type="ARBA" id="ARBA00023136"/>
    </source>
</evidence>
<evidence type="ECO:0000313" key="8">
    <source>
        <dbReference type="Proteomes" id="UP001142055"/>
    </source>
</evidence>
<accession>A0A9Q0M495</accession>
<protein>
    <recommendedName>
        <fullName evidence="9">Tetraspanin</fullName>
    </recommendedName>
</protein>
<feature type="transmembrane region" description="Helical" evidence="6">
    <location>
        <begin position="56"/>
        <end position="77"/>
    </location>
</feature>
<evidence type="ECO:0000256" key="3">
    <source>
        <dbReference type="ARBA" id="ARBA00022692"/>
    </source>
</evidence>
<name>A0A9Q0M495_BLOTA</name>
<dbReference type="CDD" id="cd03127">
    <property type="entry name" value="tetraspanin_LEL"/>
    <property type="match status" value="1"/>
</dbReference>
<evidence type="ECO:0000256" key="1">
    <source>
        <dbReference type="ARBA" id="ARBA00004141"/>
    </source>
</evidence>
<keyword evidence="8" id="KW-1185">Reference proteome</keyword>
<dbReference type="InterPro" id="IPR018499">
    <property type="entry name" value="Tetraspanin/Peripherin"/>
</dbReference>
<proteinExistence type="inferred from homology"/>
<evidence type="ECO:0000256" key="6">
    <source>
        <dbReference type="SAM" id="Phobius"/>
    </source>
</evidence>
<dbReference type="OMA" id="AVYVINQ"/>
<feature type="transmembrane region" description="Helical" evidence="6">
    <location>
        <begin position="89"/>
        <end position="108"/>
    </location>
</feature>
<comment type="similarity">
    <text evidence="2">Belongs to the tetraspanin (TM4SF) family.</text>
</comment>
<keyword evidence="3 6" id="KW-0812">Transmembrane</keyword>
<dbReference type="AlphaFoldDB" id="A0A9Q0M495"/>
<sequence length="228" mass="25968">MVRMWSPIRIVAAICRSCVGAISVANWIIGTIILVFFIWTLNTSGNFHLMGKGRSIITITELIFGLLVSVQGLIGLFGACQRQEWLLKLFLFLTIMTVSIEVGTFVSLRVTEVKVADLVEQSWTEANLNTRNYIQREFQCCGLTGLSEFASKLDPIDDSCYPPRSENIVPNMGRQPFRIGCKPKMIDWINKSRKQDISDCRWLRVVKLLKDNDIWSNDGQKFDIEPML</sequence>
<evidence type="ECO:0000313" key="7">
    <source>
        <dbReference type="EMBL" id="KAJ6217262.1"/>
    </source>
</evidence>
<comment type="subcellular location">
    <subcellularLocation>
        <location evidence="1">Membrane</location>
        <topology evidence="1">Multi-pass membrane protein</topology>
    </subcellularLocation>
</comment>
<keyword evidence="5 6" id="KW-0472">Membrane</keyword>
<evidence type="ECO:0000256" key="4">
    <source>
        <dbReference type="ARBA" id="ARBA00022989"/>
    </source>
</evidence>
<dbReference type="Proteomes" id="UP001142055">
    <property type="component" value="Chromosome 3"/>
</dbReference>
<dbReference type="SUPFAM" id="SSF48652">
    <property type="entry name" value="Tetraspanin"/>
    <property type="match status" value="1"/>
</dbReference>
<evidence type="ECO:0000256" key="2">
    <source>
        <dbReference type="ARBA" id="ARBA00006840"/>
    </source>
</evidence>